<accession>A0ABN1MDT4</accession>
<keyword evidence="5" id="KW-1185">Reference proteome</keyword>
<dbReference type="GO" id="GO:0016740">
    <property type="term" value="F:transferase activity"/>
    <property type="evidence" value="ECO:0007669"/>
    <property type="project" value="UniProtKB-KW"/>
</dbReference>
<proteinExistence type="inferred from homology"/>
<feature type="transmembrane region" description="Helical" evidence="2">
    <location>
        <begin position="6"/>
        <end position="22"/>
    </location>
</feature>
<comment type="similarity">
    <text evidence="1">Belongs to the bacterial sugar transferase family.</text>
</comment>
<evidence type="ECO:0000313" key="5">
    <source>
        <dbReference type="Proteomes" id="UP001500507"/>
    </source>
</evidence>
<organism evidence="4 5">
    <name type="scientific">Gangjinia marincola</name>
    <dbReference type="NCBI Taxonomy" id="578463"/>
    <lineage>
        <taxon>Bacteria</taxon>
        <taxon>Pseudomonadati</taxon>
        <taxon>Bacteroidota</taxon>
        <taxon>Flavobacteriia</taxon>
        <taxon>Flavobacteriales</taxon>
        <taxon>Flavobacteriaceae</taxon>
        <taxon>Gangjinia</taxon>
    </lineage>
</organism>
<evidence type="ECO:0000313" key="4">
    <source>
        <dbReference type="EMBL" id="GAA0871257.1"/>
    </source>
</evidence>
<reference evidence="4 5" key="1">
    <citation type="journal article" date="2019" name="Int. J. Syst. Evol. Microbiol.">
        <title>The Global Catalogue of Microorganisms (GCM) 10K type strain sequencing project: providing services to taxonomists for standard genome sequencing and annotation.</title>
        <authorList>
            <consortium name="The Broad Institute Genomics Platform"/>
            <consortium name="The Broad Institute Genome Sequencing Center for Infectious Disease"/>
            <person name="Wu L."/>
            <person name="Ma J."/>
        </authorList>
    </citation>
    <scope>NUCLEOTIDE SEQUENCE [LARGE SCALE GENOMIC DNA]</scope>
    <source>
        <strain evidence="4 5">JCM 16082</strain>
    </source>
</reference>
<name>A0ABN1MDT4_9FLAO</name>
<dbReference type="Pfam" id="PF02397">
    <property type="entry name" value="Bac_transf"/>
    <property type="match status" value="1"/>
</dbReference>
<dbReference type="PANTHER" id="PTHR30576">
    <property type="entry name" value="COLANIC BIOSYNTHESIS UDP-GLUCOSE LIPID CARRIER TRANSFERASE"/>
    <property type="match status" value="1"/>
</dbReference>
<keyword evidence="2" id="KW-0472">Membrane</keyword>
<evidence type="ECO:0000256" key="2">
    <source>
        <dbReference type="SAM" id="Phobius"/>
    </source>
</evidence>
<sequence>MAGIFVLSPLMSLIFLIGLFKFRGKPFFKTARIGQYGKEFILIKFRIISGDEHIDHKAVNDISWYGKILHQSKLNELPQLCQVVMGSMSMVGPRPDVRGFADQLSGEERKILFLKPGVTGPATIKYKHELNILNQVENPEVYNREIIWPDKVRINLHYLLHWSLKLDCYYLIRTLA</sequence>
<dbReference type="Proteomes" id="UP001500507">
    <property type="component" value="Unassembled WGS sequence"/>
</dbReference>
<evidence type="ECO:0000259" key="3">
    <source>
        <dbReference type="Pfam" id="PF02397"/>
    </source>
</evidence>
<keyword evidence="4" id="KW-0808">Transferase</keyword>
<keyword evidence="2" id="KW-1133">Transmembrane helix</keyword>
<dbReference type="PANTHER" id="PTHR30576:SF20">
    <property type="entry name" value="QUINOVOSAMINEPHOSPHOTRANSFERAE-RELATED"/>
    <property type="match status" value="1"/>
</dbReference>
<feature type="domain" description="Bacterial sugar transferase" evidence="3">
    <location>
        <begin position="2"/>
        <end position="175"/>
    </location>
</feature>
<gene>
    <name evidence="4" type="ORF">GCM10009117_04030</name>
</gene>
<dbReference type="InterPro" id="IPR003362">
    <property type="entry name" value="Bact_transf"/>
</dbReference>
<evidence type="ECO:0000256" key="1">
    <source>
        <dbReference type="ARBA" id="ARBA00006464"/>
    </source>
</evidence>
<keyword evidence="2" id="KW-0812">Transmembrane</keyword>
<protein>
    <submittedName>
        <fullName evidence="4">Sugar transferase</fullName>
    </submittedName>
</protein>
<dbReference type="EMBL" id="BAAAFG010000002">
    <property type="protein sequence ID" value="GAA0871257.1"/>
    <property type="molecule type" value="Genomic_DNA"/>
</dbReference>
<comment type="caution">
    <text evidence="4">The sequence shown here is derived from an EMBL/GenBank/DDBJ whole genome shotgun (WGS) entry which is preliminary data.</text>
</comment>